<comment type="caution">
    <text evidence="3">The sequence shown here is derived from an EMBL/GenBank/DDBJ whole genome shotgun (WGS) entry which is preliminary data.</text>
</comment>
<feature type="region of interest" description="Disordered" evidence="1">
    <location>
        <begin position="136"/>
        <end position="174"/>
    </location>
</feature>
<feature type="compositionally biased region" description="Basic residues" evidence="1">
    <location>
        <begin position="153"/>
        <end position="162"/>
    </location>
</feature>
<gene>
    <name evidence="3" type="ORF">B0H15DRAFT_477147</name>
</gene>
<reference evidence="3" key="1">
    <citation type="submission" date="2023-03" db="EMBL/GenBank/DDBJ databases">
        <title>Massive genome expansion in bonnet fungi (Mycena s.s.) driven by repeated elements and novel gene families across ecological guilds.</title>
        <authorList>
            <consortium name="Lawrence Berkeley National Laboratory"/>
            <person name="Harder C.B."/>
            <person name="Miyauchi S."/>
            <person name="Viragh M."/>
            <person name="Kuo A."/>
            <person name="Thoen E."/>
            <person name="Andreopoulos B."/>
            <person name="Lu D."/>
            <person name="Skrede I."/>
            <person name="Drula E."/>
            <person name="Henrissat B."/>
            <person name="Morin E."/>
            <person name="Kohler A."/>
            <person name="Barry K."/>
            <person name="LaButti K."/>
            <person name="Morin E."/>
            <person name="Salamov A."/>
            <person name="Lipzen A."/>
            <person name="Mereny Z."/>
            <person name="Hegedus B."/>
            <person name="Baldrian P."/>
            <person name="Stursova M."/>
            <person name="Weitz H."/>
            <person name="Taylor A."/>
            <person name="Grigoriev I.V."/>
            <person name="Nagy L.G."/>
            <person name="Martin F."/>
            <person name="Kauserud H."/>
        </authorList>
    </citation>
    <scope>NUCLEOTIDE SEQUENCE</scope>
    <source>
        <strain evidence="3">CBHHK173m</strain>
    </source>
</reference>
<keyword evidence="2" id="KW-0812">Transmembrane</keyword>
<dbReference type="EMBL" id="JARJCN010000053">
    <property type="protein sequence ID" value="KAJ7080765.1"/>
    <property type="molecule type" value="Genomic_DNA"/>
</dbReference>
<keyword evidence="4" id="KW-1185">Reference proteome</keyword>
<dbReference type="Proteomes" id="UP001222325">
    <property type="component" value="Unassembled WGS sequence"/>
</dbReference>
<name>A0AAD6TX66_9AGAR</name>
<feature type="transmembrane region" description="Helical" evidence="2">
    <location>
        <begin position="49"/>
        <end position="69"/>
    </location>
</feature>
<accession>A0AAD6TX66</accession>
<keyword evidence="2" id="KW-1133">Transmembrane helix</keyword>
<evidence type="ECO:0000313" key="4">
    <source>
        <dbReference type="Proteomes" id="UP001222325"/>
    </source>
</evidence>
<organism evidence="3 4">
    <name type="scientific">Mycena belliarum</name>
    <dbReference type="NCBI Taxonomy" id="1033014"/>
    <lineage>
        <taxon>Eukaryota</taxon>
        <taxon>Fungi</taxon>
        <taxon>Dikarya</taxon>
        <taxon>Basidiomycota</taxon>
        <taxon>Agaricomycotina</taxon>
        <taxon>Agaricomycetes</taxon>
        <taxon>Agaricomycetidae</taxon>
        <taxon>Agaricales</taxon>
        <taxon>Marasmiineae</taxon>
        <taxon>Mycenaceae</taxon>
        <taxon>Mycena</taxon>
    </lineage>
</organism>
<evidence type="ECO:0000256" key="2">
    <source>
        <dbReference type="SAM" id="Phobius"/>
    </source>
</evidence>
<evidence type="ECO:0000256" key="1">
    <source>
        <dbReference type="SAM" id="MobiDB-lite"/>
    </source>
</evidence>
<feature type="region of interest" description="Disordered" evidence="1">
    <location>
        <begin position="75"/>
        <end position="99"/>
    </location>
</feature>
<sequence length="355" mass="38880">MHLKSKHRVFRSVLTEFRSPGCEIGVAEERAGEPSRGCLAAARSKAKHAIFGMFFLLVFLLCPLKSPAFGGISATSPRQGEPARRPCTGRQQHIGHEQQFKRVARWALSPRGPATSTARRAAPPCTCRTLLLLPASSPTPASVNRARSMSHAQPKRTRRGAPRPRAGDTRSARALSRARICRARIRRPRRRAVRAPERRAVRAPEVRLECRGNERLRLGAVTPGKRIELWECQRTHLLHVHCFQVNDQLPRSPALRAVQHSNGKGRLPSRAICSCCSRATADTHDLHAPCCSAPVLRRPPSSIVSSELGMLAQSLQCHATLPAPSTPHTTRATLVVLQRAATLVPGCAQFASPVP</sequence>
<proteinExistence type="predicted"/>
<protein>
    <submittedName>
        <fullName evidence="3">Uncharacterized protein</fullName>
    </submittedName>
</protein>
<dbReference type="AlphaFoldDB" id="A0AAD6TX66"/>
<evidence type="ECO:0000313" key="3">
    <source>
        <dbReference type="EMBL" id="KAJ7080765.1"/>
    </source>
</evidence>
<keyword evidence="2" id="KW-0472">Membrane</keyword>